<dbReference type="EMBL" id="VKAC01000009">
    <property type="protein sequence ID" value="TXR55320.1"/>
    <property type="molecule type" value="Genomic_DNA"/>
</dbReference>
<dbReference type="AlphaFoldDB" id="A0A5C8ZEU2"/>
<keyword evidence="2" id="KW-1185">Reference proteome</keyword>
<dbReference type="Proteomes" id="UP000321234">
    <property type="component" value="Unassembled WGS sequence"/>
</dbReference>
<accession>A0A5C8ZEU2</accession>
<reference evidence="1 2" key="1">
    <citation type="submission" date="2019-07" db="EMBL/GenBank/DDBJ databases">
        <title>Quadrisphaera sp. strain DD2A genome sequencing and assembly.</title>
        <authorList>
            <person name="Kim I."/>
        </authorList>
    </citation>
    <scope>NUCLEOTIDE SEQUENCE [LARGE SCALE GENOMIC DNA]</scope>
    <source>
        <strain evidence="1 2">DD2A</strain>
    </source>
</reference>
<gene>
    <name evidence="1" type="ORF">FMM08_15765</name>
</gene>
<protein>
    <submittedName>
        <fullName evidence="1">Uncharacterized protein</fullName>
    </submittedName>
</protein>
<dbReference type="OrthoDB" id="5221037at2"/>
<proteinExistence type="predicted"/>
<sequence length="76" mass="8046">MTIASAVLRALVALPRRAGAYAFGIVFGFPDERMRGNYPNCAGGPGNRTAERADLQSGDAERRALATQWMTGGTTS</sequence>
<name>A0A5C8ZEU2_9ACTN</name>
<comment type="caution">
    <text evidence="1">The sequence shown here is derived from an EMBL/GenBank/DDBJ whole genome shotgun (WGS) entry which is preliminary data.</text>
</comment>
<organism evidence="1 2">
    <name type="scientific">Quadrisphaera setariae</name>
    <dbReference type="NCBI Taxonomy" id="2593304"/>
    <lineage>
        <taxon>Bacteria</taxon>
        <taxon>Bacillati</taxon>
        <taxon>Actinomycetota</taxon>
        <taxon>Actinomycetes</taxon>
        <taxon>Kineosporiales</taxon>
        <taxon>Kineosporiaceae</taxon>
        <taxon>Quadrisphaera</taxon>
    </lineage>
</organism>
<dbReference type="RefSeq" id="WP_147927326.1">
    <property type="nucleotide sequence ID" value="NZ_VKAC01000009.1"/>
</dbReference>
<evidence type="ECO:0000313" key="2">
    <source>
        <dbReference type="Proteomes" id="UP000321234"/>
    </source>
</evidence>
<evidence type="ECO:0000313" key="1">
    <source>
        <dbReference type="EMBL" id="TXR55320.1"/>
    </source>
</evidence>